<dbReference type="RefSeq" id="WP_006608763.1">
    <property type="nucleotide sequence ID" value="NZ_AFXA01000011.1"/>
</dbReference>
<sequence>MIENNFFTIGEGFYTINSYETKLMTVDAKLEFDGIVESMHEIAGKMLHKTMRFNAFDHLYVKRNNQFVSIDEIRNNYCQFKLANSLN</sequence>
<protein>
    <submittedName>
        <fullName evidence="1">Modification methylase</fullName>
    </submittedName>
</protein>
<dbReference type="GO" id="GO:0032259">
    <property type="term" value="P:methylation"/>
    <property type="evidence" value="ECO:0007669"/>
    <property type="project" value="UniProtKB-KW"/>
</dbReference>
<proteinExistence type="predicted"/>
<organism evidence="1 2">
    <name type="scientific">Mycoplasmopsis columbina SF7</name>
    <dbReference type="NCBI Taxonomy" id="1037410"/>
    <lineage>
        <taxon>Bacteria</taxon>
        <taxon>Bacillati</taxon>
        <taxon>Mycoplasmatota</taxon>
        <taxon>Mycoplasmoidales</taxon>
        <taxon>Metamycoplasmataceae</taxon>
        <taxon>Mycoplasmopsis</taxon>
    </lineage>
</organism>
<dbReference type="STRING" id="1037410.MCSF7_01781"/>
<dbReference type="EMBL" id="AFXA01000011">
    <property type="protein sequence ID" value="EGV00150.1"/>
    <property type="molecule type" value="Genomic_DNA"/>
</dbReference>
<keyword evidence="2" id="KW-1185">Reference proteome</keyword>
<keyword evidence="1" id="KW-0808">Transferase</keyword>
<dbReference type="AlphaFoldDB" id="F9UKE5"/>
<dbReference type="Proteomes" id="UP000004978">
    <property type="component" value="Unassembled WGS sequence"/>
</dbReference>
<accession>F9UKE5</accession>
<name>F9UKE5_9BACT</name>
<evidence type="ECO:0000313" key="2">
    <source>
        <dbReference type="Proteomes" id="UP000004978"/>
    </source>
</evidence>
<reference evidence="1 2" key="1">
    <citation type="journal article" date="2013" name="Genome Announc.">
        <title>Genome Sequence of Mycoplasma columbinum Strain SF7.</title>
        <authorList>
            <person name="Guo Z."/>
            <person name="Xu X."/>
            <person name="Zheng Q."/>
            <person name="Li T."/>
            <person name="Kuang S."/>
            <person name="Zhang Z."/>
            <person name="Chen Y."/>
            <person name="Lu X."/>
            <person name="Zhou R."/>
            <person name="Bi D."/>
            <person name="Jin H."/>
        </authorList>
    </citation>
    <scope>NUCLEOTIDE SEQUENCE [LARGE SCALE GENOMIC DNA]</scope>
    <source>
        <strain evidence="1 2">SF7</strain>
    </source>
</reference>
<dbReference type="GO" id="GO:0008168">
    <property type="term" value="F:methyltransferase activity"/>
    <property type="evidence" value="ECO:0007669"/>
    <property type="project" value="UniProtKB-KW"/>
</dbReference>
<keyword evidence="1" id="KW-0489">Methyltransferase</keyword>
<gene>
    <name evidence="1" type="ORF">MCSF7_01781</name>
</gene>
<evidence type="ECO:0000313" key="1">
    <source>
        <dbReference type="EMBL" id="EGV00150.1"/>
    </source>
</evidence>
<comment type="caution">
    <text evidence="1">The sequence shown here is derived from an EMBL/GenBank/DDBJ whole genome shotgun (WGS) entry which is preliminary data.</text>
</comment>